<gene>
    <name evidence="2" type="ORF">K435DRAFT_791161</name>
</gene>
<organism evidence="2 3">
    <name type="scientific">Dendrothele bispora (strain CBS 962.96)</name>
    <dbReference type="NCBI Taxonomy" id="1314807"/>
    <lineage>
        <taxon>Eukaryota</taxon>
        <taxon>Fungi</taxon>
        <taxon>Dikarya</taxon>
        <taxon>Basidiomycota</taxon>
        <taxon>Agaricomycotina</taxon>
        <taxon>Agaricomycetes</taxon>
        <taxon>Agaricomycetidae</taxon>
        <taxon>Agaricales</taxon>
        <taxon>Agaricales incertae sedis</taxon>
        <taxon>Dendrothele</taxon>
    </lineage>
</organism>
<accession>A0A4S8MMX5</accession>
<keyword evidence="1" id="KW-0472">Membrane</keyword>
<evidence type="ECO:0000313" key="3">
    <source>
        <dbReference type="Proteomes" id="UP000297245"/>
    </source>
</evidence>
<dbReference type="OrthoDB" id="3012488at2759"/>
<dbReference type="EMBL" id="ML179058">
    <property type="protein sequence ID" value="THV04290.1"/>
    <property type="molecule type" value="Genomic_DNA"/>
</dbReference>
<protein>
    <submittedName>
        <fullName evidence="2">Uncharacterized protein</fullName>
    </submittedName>
</protein>
<keyword evidence="1" id="KW-0812">Transmembrane</keyword>
<proteinExistence type="predicted"/>
<keyword evidence="3" id="KW-1185">Reference proteome</keyword>
<dbReference type="AlphaFoldDB" id="A0A4S8MMX5"/>
<keyword evidence="1" id="KW-1133">Transmembrane helix</keyword>
<dbReference type="Proteomes" id="UP000297245">
    <property type="component" value="Unassembled WGS sequence"/>
</dbReference>
<sequence length="231" mass="25688">MTNPGRGCTTIVTVGLSGSGLCATLSPIFLNLLPTFFTARRFSSRFVAASADLSALASAPSAPLHLYPFSLFALWLLRKRCLWPVSLKIVFHPLTKALSVTPMVGLVWLTTTVHAIFVCHAAYHYLVLSHSNPLSLIDGEWSSYVSDIVEVFCSRFFARMLYFLTKEKWHLIITSTLGILIMGQVAFEIFTGHALRATINRSFLQNVRHLTTPQPSQDADCQTYFPLGHSH</sequence>
<evidence type="ECO:0000256" key="1">
    <source>
        <dbReference type="SAM" id="Phobius"/>
    </source>
</evidence>
<feature type="transmembrane region" description="Helical" evidence="1">
    <location>
        <begin position="98"/>
        <end position="123"/>
    </location>
</feature>
<feature type="transmembrane region" description="Helical" evidence="1">
    <location>
        <begin position="169"/>
        <end position="191"/>
    </location>
</feature>
<feature type="transmembrane region" description="Helical" evidence="1">
    <location>
        <begin position="12"/>
        <end position="33"/>
    </location>
</feature>
<evidence type="ECO:0000313" key="2">
    <source>
        <dbReference type="EMBL" id="THV04290.1"/>
    </source>
</evidence>
<reference evidence="2 3" key="1">
    <citation type="journal article" date="2019" name="Nat. Ecol. Evol.">
        <title>Megaphylogeny resolves global patterns of mushroom evolution.</title>
        <authorList>
            <person name="Varga T."/>
            <person name="Krizsan K."/>
            <person name="Foldi C."/>
            <person name="Dima B."/>
            <person name="Sanchez-Garcia M."/>
            <person name="Sanchez-Ramirez S."/>
            <person name="Szollosi G.J."/>
            <person name="Szarkandi J.G."/>
            <person name="Papp V."/>
            <person name="Albert L."/>
            <person name="Andreopoulos W."/>
            <person name="Angelini C."/>
            <person name="Antonin V."/>
            <person name="Barry K.W."/>
            <person name="Bougher N.L."/>
            <person name="Buchanan P."/>
            <person name="Buyck B."/>
            <person name="Bense V."/>
            <person name="Catcheside P."/>
            <person name="Chovatia M."/>
            <person name="Cooper J."/>
            <person name="Damon W."/>
            <person name="Desjardin D."/>
            <person name="Finy P."/>
            <person name="Geml J."/>
            <person name="Haridas S."/>
            <person name="Hughes K."/>
            <person name="Justo A."/>
            <person name="Karasinski D."/>
            <person name="Kautmanova I."/>
            <person name="Kiss B."/>
            <person name="Kocsube S."/>
            <person name="Kotiranta H."/>
            <person name="LaButti K.M."/>
            <person name="Lechner B.E."/>
            <person name="Liimatainen K."/>
            <person name="Lipzen A."/>
            <person name="Lukacs Z."/>
            <person name="Mihaltcheva S."/>
            <person name="Morgado L.N."/>
            <person name="Niskanen T."/>
            <person name="Noordeloos M.E."/>
            <person name="Ohm R.A."/>
            <person name="Ortiz-Santana B."/>
            <person name="Ovrebo C."/>
            <person name="Racz N."/>
            <person name="Riley R."/>
            <person name="Savchenko A."/>
            <person name="Shiryaev A."/>
            <person name="Soop K."/>
            <person name="Spirin V."/>
            <person name="Szebenyi C."/>
            <person name="Tomsovsky M."/>
            <person name="Tulloss R.E."/>
            <person name="Uehling J."/>
            <person name="Grigoriev I.V."/>
            <person name="Vagvolgyi C."/>
            <person name="Papp T."/>
            <person name="Martin F.M."/>
            <person name="Miettinen O."/>
            <person name="Hibbett D.S."/>
            <person name="Nagy L.G."/>
        </authorList>
    </citation>
    <scope>NUCLEOTIDE SEQUENCE [LARGE SCALE GENOMIC DNA]</scope>
    <source>
        <strain evidence="2 3">CBS 962.96</strain>
    </source>
</reference>
<name>A0A4S8MMX5_DENBC</name>